<dbReference type="PANTHER" id="PTHR36842:SF1">
    <property type="entry name" value="PROTEIN TOLB"/>
    <property type="match status" value="1"/>
</dbReference>
<dbReference type="AlphaFoldDB" id="A7NLG0"/>
<reference evidence="3 4" key="1">
    <citation type="submission" date="2007-08" db="EMBL/GenBank/DDBJ databases">
        <title>Complete sequence of Roseiflexus castenholzii DSM 13941.</title>
        <authorList>
            <consortium name="US DOE Joint Genome Institute"/>
            <person name="Copeland A."/>
            <person name="Lucas S."/>
            <person name="Lapidus A."/>
            <person name="Barry K."/>
            <person name="Glavina del Rio T."/>
            <person name="Dalin E."/>
            <person name="Tice H."/>
            <person name="Pitluck S."/>
            <person name="Thompson L.S."/>
            <person name="Brettin T."/>
            <person name="Bruce D."/>
            <person name="Detter J.C."/>
            <person name="Han C."/>
            <person name="Tapia R."/>
            <person name="Schmutz J."/>
            <person name="Larimer F."/>
            <person name="Land M."/>
            <person name="Hauser L."/>
            <person name="Kyrpides N."/>
            <person name="Mikhailova N."/>
            <person name="Bryant D.A."/>
            <person name="Hanada S."/>
            <person name="Tsukatani Y."/>
            <person name="Richardson P."/>
        </authorList>
    </citation>
    <scope>NUCLEOTIDE SEQUENCE [LARGE SCALE GENOMIC DNA]</scope>
    <source>
        <strain evidence="4">DSM 13941 / HLO8</strain>
    </source>
</reference>
<gene>
    <name evidence="3" type="ordered locus">Rcas_2260</name>
</gene>
<dbReference type="Proteomes" id="UP000000263">
    <property type="component" value="Chromosome"/>
</dbReference>
<dbReference type="STRING" id="383372.Rcas_2260"/>
<protein>
    <submittedName>
        <fullName evidence="3">WD40 domain protein beta Propeller</fullName>
    </submittedName>
</protein>
<comment type="similarity">
    <text evidence="1">Belongs to the TolB family.</text>
</comment>
<dbReference type="PANTHER" id="PTHR36842">
    <property type="entry name" value="PROTEIN TOLB HOMOLOG"/>
    <property type="match status" value="1"/>
</dbReference>
<dbReference type="eggNOG" id="COG0823">
    <property type="taxonomic scope" value="Bacteria"/>
</dbReference>
<dbReference type="Gene3D" id="2.120.10.30">
    <property type="entry name" value="TolB, C-terminal domain"/>
    <property type="match status" value="1"/>
</dbReference>
<dbReference type="PROSITE" id="PS51257">
    <property type="entry name" value="PROKAR_LIPOPROTEIN"/>
    <property type="match status" value="1"/>
</dbReference>
<organism evidence="3 4">
    <name type="scientific">Roseiflexus castenholzii (strain DSM 13941 / HLO8)</name>
    <dbReference type="NCBI Taxonomy" id="383372"/>
    <lineage>
        <taxon>Bacteria</taxon>
        <taxon>Bacillati</taxon>
        <taxon>Chloroflexota</taxon>
        <taxon>Chloroflexia</taxon>
        <taxon>Chloroflexales</taxon>
        <taxon>Roseiflexineae</taxon>
        <taxon>Roseiflexaceae</taxon>
        <taxon>Roseiflexus</taxon>
    </lineage>
</organism>
<dbReference type="KEGG" id="rca:Rcas_2260"/>
<feature type="chain" id="PRO_5002711025" evidence="2">
    <location>
        <begin position="23"/>
        <end position="348"/>
    </location>
</feature>
<dbReference type="EMBL" id="CP000804">
    <property type="protein sequence ID" value="ABU58343.1"/>
    <property type="molecule type" value="Genomic_DNA"/>
</dbReference>
<evidence type="ECO:0000256" key="2">
    <source>
        <dbReference type="SAM" id="SignalP"/>
    </source>
</evidence>
<dbReference type="HOGENOM" id="CLU_836525_0_0_0"/>
<dbReference type="InterPro" id="IPR011042">
    <property type="entry name" value="6-blade_b-propeller_TolB-like"/>
</dbReference>
<sequence length="348" mass="36428">MRCVLIGLCVVFLIACASPAPDATPTSVAPAPVAPPFAPPGVSQPTMIAAGARLPGRLLFARDGNVWLWQDQAGRLLTGAGAASHPAWSPDGARIVFVQRDQSFSDLMALPLDGGAPLRLTDNGSNQPRNSFERIRESIWAFYPSFAPDGQTIAFASQYAPPSGAPAAEYHLALFSMPAQAGGARRLIYADDAGHVGRVTHAPDGSAIVFVLEPATTGGVSQILRYDRATGAVTPQPGIPPQSYDPAFSPDGRWLAFAGRDGDRTDIFAIPTAGGTIVRLTSIGTARAPAFSPDGRMIAFLAVAPAEIGFDLWVADLRMIGDSLQASTPRQVSIGLRADADSGLSWGK</sequence>
<dbReference type="InterPro" id="IPR011659">
    <property type="entry name" value="WD40"/>
</dbReference>
<evidence type="ECO:0000313" key="3">
    <source>
        <dbReference type="EMBL" id="ABU58343.1"/>
    </source>
</evidence>
<keyword evidence="4" id="KW-1185">Reference proteome</keyword>
<evidence type="ECO:0000256" key="1">
    <source>
        <dbReference type="ARBA" id="ARBA00009820"/>
    </source>
</evidence>
<proteinExistence type="inferred from homology"/>
<feature type="signal peptide" evidence="2">
    <location>
        <begin position="1"/>
        <end position="22"/>
    </location>
</feature>
<accession>A7NLG0</accession>
<name>A7NLG0_ROSCS</name>
<dbReference type="Pfam" id="PF07676">
    <property type="entry name" value="PD40"/>
    <property type="match status" value="4"/>
</dbReference>
<dbReference type="RefSeq" id="WP_012120767.1">
    <property type="nucleotide sequence ID" value="NC_009767.1"/>
</dbReference>
<dbReference type="OrthoDB" id="139813at2"/>
<evidence type="ECO:0000313" key="4">
    <source>
        <dbReference type="Proteomes" id="UP000000263"/>
    </source>
</evidence>
<dbReference type="SUPFAM" id="SSF69304">
    <property type="entry name" value="Tricorn protease N-terminal domain"/>
    <property type="match status" value="1"/>
</dbReference>
<keyword evidence="2" id="KW-0732">Signal</keyword>
<dbReference type="Gene3D" id="2.120.10.60">
    <property type="entry name" value="Tricorn protease N-terminal domain"/>
    <property type="match status" value="1"/>
</dbReference>